<accession>A0A016QKS3</accession>
<dbReference type="PATRIC" id="fig|1476583.3.peg.3499"/>
<gene>
    <name evidence="1" type="ORF">DEIPH_ctg103orf0088</name>
</gene>
<proteinExistence type="predicted"/>
<dbReference type="STRING" id="1476583.DEIPH_ctg103orf0088"/>
<dbReference type="EMBL" id="JHAC01000082">
    <property type="protein sequence ID" value="EYB66551.1"/>
    <property type="molecule type" value="Genomic_DNA"/>
</dbReference>
<keyword evidence="2" id="KW-1185">Reference proteome</keyword>
<name>A0A016QKS3_9DEIO</name>
<evidence type="ECO:0000313" key="1">
    <source>
        <dbReference type="EMBL" id="EYB66551.1"/>
    </source>
</evidence>
<organism evidence="1 2">
    <name type="scientific">Deinococcus phoenicis</name>
    <dbReference type="NCBI Taxonomy" id="1476583"/>
    <lineage>
        <taxon>Bacteria</taxon>
        <taxon>Thermotogati</taxon>
        <taxon>Deinococcota</taxon>
        <taxon>Deinococci</taxon>
        <taxon>Deinococcales</taxon>
        <taxon>Deinococcaceae</taxon>
        <taxon>Deinococcus</taxon>
    </lineage>
</organism>
<protein>
    <submittedName>
        <fullName evidence="1">Uncharacterized protein</fullName>
    </submittedName>
</protein>
<reference evidence="1 2" key="1">
    <citation type="submission" date="2014-03" db="EMBL/GenBank/DDBJ databases">
        <title>Draft genome sequence of Deinococcus phoenicis 1P10ME.</title>
        <authorList>
            <person name="Stepanov V.G."/>
            <person name="Vaishampayan P."/>
            <person name="Venkateswaran K."/>
            <person name="Fox G.E."/>
        </authorList>
    </citation>
    <scope>NUCLEOTIDE SEQUENCE [LARGE SCALE GENOMIC DNA]</scope>
    <source>
        <strain evidence="1 2">1P10ME</strain>
    </source>
</reference>
<sequence length="75" mass="8693">MKAGMKKARSRSSGKLGKLMLYAPLALELLTLVRRNQKAKRGKYTKLRKRDRAFDFLLGQAERRLGGKKTARRRF</sequence>
<comment type="caution">
    <text evidence="1">The sequence shown here is derived from an EMBL/GenBank/DDBJ whole genome shotgun (WGS) entry which is preliminary data.</text>
</comment>
<dbReference type="Proteomes" id="UP000020492">
    <property type="component" value="Unassembled WGS sequence"/>
</dbReference>
<evidence type="ECO:0000313" key="2">
    <source>
        <dbReference type="Proteomes" id="UP000020492"/>
    </source>
</evidence>
<dbReference type="AlphaFoldDB" id="A0A016QKS3"/>